<dbReference type="EMBL" id="CP012502">
    <property type="protein sequence ID" value="AOM81661.1"/>
    <property type="molecule type" value="Genomic_DNA"/>
</dbReference>
<keyword evidence="2" id="KW-1185">Reference proteome</keyword>
<dbReference type="KEGG" id="bbev:BBEV_0267"/>
<accession>A0A1D7QRP1</accession>
<name>A0A1D7QRP1_9BACI</name>
<dbReference type="Proteomes" id="UP000094463">
    <property type="component" value="Chromosome"/>
</dbReference>
<dbReference type="RefSeq" id="WP_069363815.1">
    <property type="nucleotide sequence ID" value="NZ_CP012502.1"/>
</dbReference>
<gene>
    <name evidence="1" type="ORF">BBEV_0267</name>
</gene>
<reference evidence="1 2" key="1">
    <citation type="submission" date="2015-08" db="EMBL/GenBank/DDBJ databases">
        <title>The complete genome sequence of Bacillus beveridgei MLTeJB.</title>
        <authorList>
            <person name="Hanson T.E."/>
            <person name="Mesa C."/>
            <person name="Basesman S.M."/>
            <person name="Oremland R.S."/>
        </authorList>
    </citation>
    <scope>NUCLEOTIDE SEQUENCE [LARGE SCALE GENOMIC DNA]</scope>
    <source>
        <strain evidence="1 2">MLTeJB</strain>
    </source>
</reference>
<dbReference type="AlphaFoldDB" id="A0A1D7QRP1"/>
<evidence type="ECO:0000313" key="2">
    <source>
        <dbReference type="Proteomes" id="UP000094463"/>
    </source>
</evidence>
<evidence type="ECO:0000313" key="1">
    <source>
        <dbReference type="EMBL" id="AOM81661.1"/>
    </source>
</evidence>
<dbReference type="STRING" id="632773.BBEV_0267"/>
<sequence length="88" mass="10484">MNANLRCHEADLGKRCGGGRFEPVLPDGTFYHFRAINDFDKFKEEPDIMVVNLLSDDFFDEDEKAYTRETKESRVEYYEFKKGKRHIR</sequence>
<protein>
    <submittedName>
        <fullName evidence="1">Uncharacterized protein</fullName>
    </submittedName>
</protein>
<dbReference type="Gene3D" id="3.40.50.720">
    <property type="entry name" value="NAD(P)-binding Rossmann-like Domain"/>
    <property type="match status" value="1"/>
</dbReference>
<proteinExistence type="predicted"/>
<organism evidence="1 2">
    <name type="scientific">Salisediminibacterium beveridgei</name>
    <dbReference type="NCBI Taxonomy" id="632773"/>
    <lineage>
        <taxon>Bacteria</taxon>
        <taxon>Bacillati</taxon>
        <taxon>Bacillota</taxon>
        <taxon>Bacilli</taxon>
        <taxon>Bacillales</taxon>
        <taxon>Bacillaceae</taxon>
        <taxon>Salisediminibacterium</taxon>
    </lineage>
</organism>